<dbReference type="InterPro" id="IPR005746">
    <property type="entry name" value="Thioredoxin"/>
</dbReference>
<evidence type="ECO:0000256" key="5">
    <source>
        <dbReference type="ARBA" id="ARBA00023284"/>
    </source>
</evidence>
<dbReference type="GO" id="GO:0005739">
    <property type="term" value="C:mitochondrion"/>
    <property type="evidence" value="ECO:0007669"/>
    <property type="project" value="TreeGrafter"/>
</dbReference>
<dbReference type="KEGG" id="lak:106178817"/>
<dbReference type="InterPro" id="IPR017937">
    <property type="entry name" value="Thioredoxin_CS"/>
</dbReference>
<evidence type="ECO:0000256" key="1">
    <source>
        <dbReference type="ARBA" id="ARBA00008987"/>
    </source>
</evidence>
<keyword evidence="5" id="KW-0676">Redox-active center</keyword>
<keyword evidence="2" id="KW-0813">Transport</keyword>
<name>A0A1S3K5U4_LINAN</name>
<gene>
    <name evidence="8" type="primary">LOC106178817</name>
</gene>
<dbReference type="OrthoDB" id="19690at2759"/>
<dbReference type="STRING" id="7574.A0A1S3K5U4"/>
<organism evidence="7 8">
    <name type="scientific">Lingula anatina</name>
    <name type="common">Brachiopod</name>
    <name type="synonym">Lingula unguis</name>
    <dbReference type="NCBI Taxonomy" id="7574"/>
    <lineage>
        <taxon>Eukaryota</taxon>
        <taxon>Metazoa</taxon>
        <taxon>Spiralia</taxon>
        <taxon>Lophotrochozoa</taxon>
        <taxon>Brachiopoda</taxon>
        <taxon>Linguliformea</taxon>
        <taxon>Lingulata</taxon>
        <taxon>Lingulida</taxon>
        <taxon>Linguloidea</taxon>
        <taxon>Lingulidae</taxon>
        <taxon>Lingula</taxon>
    </lineage>
</organism>
<reference evidence="8" key="1">
    <citation type="submission" date="2025-08" db="UniProtKB">
        <authorList>
            <consortium name="RefSeq"/>
        </authorList>
    </citation>
    <scope>IDENTIFICATION</scope>
    <source>
        <tissue evidence="8">Gonads</tissue>
    </source>
</reference>
<dbReference type="AlphaFoldDB" id="A0A1S3K5U4"/>
<sequence>MAFRSFLRQCPGLRQSLCSRLYIATTRTAQNNGSLLTKQTTTCRTQIATISTSMPKSGKEYMINIQDDEHFKQDVLKKSEKLPVIVDFHAGWCGPCKLLAPRLESLVAAEEGKVLLAKVDIDEMSDIAINYGVTAVPTVVAIKNGQSVDKFMGLVDDDIIQSFIRKLY</sequence>
<dbReference type="FunFam" id="3.40.30.10:FF:000001">
    <property type="entry name" value="Thioredoxin"/>
    <property type="match status" value="1"/>
</dbReference>
<dbReference type="FunCoup" id="A0A1S3K5U4">
    <property type="interactions" value="1183"/>
</dbReference>
<evidence type="ECO:0000259" key="6">
    <source>
        <dbReference type="PROSITE" id="PS51352"/>
    </source>
</evidence>
<dbReference type="Proteomes" id="UP000085678">
    <property type="component" value="Unplaced"/>
</dbReference>
<dbReference type="NCBIfam" id="TIGR01068">
    <property type="entry name" value="thioredoxin"/>
    <property type="match status" value="1"/>
</dbReference>
<feature type="domain" description="Thioredoxin" evidence="6">
    <location>
        <begin position="48"/>
        <end position="168"/>
    </location>
</feature>
<dbReference type="PROSITE" id="PS51352">
    <property type="entry name" value="THIOREDOXIN_2"/>
    <property type="match status" value="1"/>
</dbReference>
<dbReference type="Pfam" id="PF00085">
    <property type="entry name" value="Thioredoxin"/>
    <property type="match status" value="1"/>
</dbReference>
<dbReference type="RefSeq" id="XP_013417621.1">
    <property type="nucleotide sequence ID" value="XM_013562167.1"/>
</dbReference>
<evidence type="ECO:0000313" key="7">
    <source>
        <dbReference type="Proteomes" id="UP000085678"/>
    </source>
</evidence>
<dbReference type="PANTHER" id="PTHR43601">
    <property type="entry name" value="THIOREDOXIN, MITOCHONDRIAL"/>
    <property type="match status" value="1"/>
</dbReference>
<dbReference type="PANTHER" id="PTHR43601:SF3">
    <property type="entry name" value="THIOREDOXIN, MITOCHONDRIAL"/>
    <property type="match status" value="1"/>
</dbReference>
<dbReference type="PRINTS" id="PR00421">
    <property type="entry name" value="THIOREDOXIN"/>
</dbReference>
<dbReference type="GO" id="GO:0015035">
    <property type="term" value="F:protein-disulfide reductase activity"/>
    <property type="evidence" value="ECO:0007669"/>
    <property type="project" value="InterPro"/>
</dbReference>
<dbReference type="InParanoid" id="A0A1S3K5U4"/>
<evidence type="ECO:0000256" key="4">
    <source>
        <dbReference type="ARBA" id="ARBA00023157"/>
    </source>
</evidence>
<keyword evidence="7" id="KW-1185">Reference proteome</keyword>
<dbReference type="InterPro" id="IPR036249">
    <property type="entry name" value="Thioredoxin-like_sf"/>
</dbReference>
<keyword evidence="3" id="KW-0249">Electron transport</keyword>
<comment type="similarity">
    <text evidence="1">Belongs to the thioredoxin family.</text>
</comment>
<dbReference type="PROSITE" id="PS00194">
    <property type="entry name" value="THIOREDOXIN_1"/>
    <property type="match status" value="1"/>
</dbReference>
<evidence type="ECO:0000256" key="3">
    <source>
        <dbReference type="ARBA" id="ARBA00022982"/>
    </source>
</evidence>
<protein>
    <submittedName>
        <fullName evidence="8">Thioredoxin, mitochondrial</fullName>
    </submittedName>
</protein>
<accession>A0A1S3K5U4</accession>
<dbReference type="CDD" id="cd02947">
    <property type="entry name" value="TRX_family"/>
    <property type="match status" value="1"/>
</dbReference>
<proteinExistence type="inferred from homology"/>
<keyword evidence="4" id="KW-1015">Disulfide bond</keyword>
<evidence type="ECO:0000313" key="8">
    <source>
        <dbReference type="RefSeq" id="XP_013417621.1"/>
    </source>
</evidence>
<dbReference type="GeneID" id="106178817"/>
<dbReference type="SUPFAM" id="SSF52833">
    <property type="entry name" value="Thioredoxin-like"/>
    <property type="match status" value="1"/>
</dbReference>
<dbReference type="InterPro" id="IPR013766">
    <property type="entry name" value="Thioredoxin_domain"/>
</dbReference>
<evidence type="ECO:0000256" key="2">
    <source>
        <dbReference type="ARBA" id="ARBA00022448"/>
    </source>
</evidence>
<dbReference type="Gene3D" id="3.40.30.10">
    <property type="entry name" value="Glutaredoxin"/>
    <property type="match status" value="1"/>
</dbReference>
<dbReference type="GO" id="GO:0045454">
    <property type="term" value="P:cell redox homeostasis"/>
    <property type="evidence" value="ECO:0007669"/>
    <property type="project" value="TreeGrafter"/>
</dbReference>